<dbReference type="InterPro" id="IPR050490">
    <property type="entry name" value="Bact_solute-bd_prot1"/>
</dbReference>
<evidence type="ECO:0000313" key="3">
    <source>
        <dbReference type="EMBL" id="MFC6152754.1"/>
    </source>
</evidence>
<dbReference type="SUPFAM" id="SSF53850">
    <property type="entry name" value="Periplasmic binding protein-like II"/>
    <property type="match status" value="1"/>
</dbReference>
<dbReference type="PROSITE" id="PS51257">
    <property type="entry name" value="PROKAR_LIPOPROTEIN"/>
    <property type="match status" value="1"/>
</dbReference>
<gene>
    <name evidence="3" type="ORF">ACFPWU_03625</name>
</gene>
<organism evidence="3 4">
    <name type="scientific">Nocardioides yefusunii</name>
    <dbReference type="NCBI Taxonomy" id="2500546"/>
    <lineage>
        <taxon>Bacteria</taxon>
        <taxon>Bacillati</taxon>
        <taxon>Actinomycetota</taxon>
        <taxon>Actinomycetes</taxon>
        <taxon>Propionibacteriales</taxon>
        <taxon>Nocardioidaceae</taxon>
        <taxon>Nocardioides</taxon>
    </lineage>
</organism>
<dbReference type="EMBL" id="JBHSQI010000002">
    <property type="protein sequence ID" value="MFC6152754.1"/>
    <property type="molecule type" value="Genomic_DNA"/>
</dbReference>
<comment type="caution">
    <text evidence="3">The sequence shown here is derived from an EMBL/GenBank/DDBJ whole genome shotgun (WGS) entry which is preliminary data.</text>
</comment>
<reference evidence="4" key="1">
    <citation type="journal article" date="2019" name="Int. J. Syst. Evol. Microbiol.">
        <title>The Global Catalogue of Microorganisms (GCM) 10K type strain sequencing project: providing services to taxonomists for standard genome sequencing and annotation.</title>
        <authorList>
            <consortium name="The Broad Institute Genomics Platform"/>
            <consortium name="The Broad Institute Genome Sequencing Center for Infectious Disease"/>
            <person name="Wu L."/>
            <person name="Ma J."/>
        </authorList>
    </citation>
    <scope>NUCLEOTIDE SEQUENCE [LARGE SCALE GENOMIC DNA]</scope>
    <source>
        <strain evidence="4">DFY28</strain>
    </source>
</reference>
<keyword evidence="2" id="KW-0732">Signal</keyword>
<feature type="region of interest" description="Disordered" evidence="1">
    <location>
        <begin position="442"/>
        <end position="480"/>
    </location>
</feature>
<name>A0ABW1QW29_9ACTN</name>
<dbReference type="PANTHER" id="PTHR43649">
    <property type="entry name" value="ARABINOSE-BINDING PROTEIN-RELATED"/>
    <property type="match status" value="1"/>
</dbReference>
<accession>A0ABW1QW29</accession>
<dbReference type="Proteomes" id="UP001596098">
    <property type="component" value="Unassembled WGS sequence"/>
</dbReference>
<evidence type="ECO:0000256" key="2">
    <source>
        <dbReference type="SAM" id="SignalP"/>
    </source>
</evidence>
<dbReference type="RefSeq" id="WP_128219600.1">
    <property type="nucleotide sequence ID" value="NZ_CP034929.1"/>
</dbReference>
<feature type="region of interest" description="Disordered" evidence="1">
    <location>
        <begin position="25"/>
        <end position="47"/>
    </location>
</feature>
<feature type="chain" id="PRO_5047107836" description="Extracellular solute-binding protein" evidence="2">
    <location>
        <begin position="22"/>
        <end position="480"/>
    </location>
</feature>
<evidence type="ECO:0000256" key="1">
    <source>
        <dbReference type="SAM" id="MobiDB-lite"/>
    </source>
</evidence>
<dbReference type="Gene3D" id="3.40.190.10">
    <property type="entry name" value="Periplasmic binding protein-like II"/>
    <property type="match status" value="1"/>
</dbReference>
<feature type="compositionally biased region" description="Low complexity" evidence="1">
    <location>
        <begin position="460"/>
        <end position="480"/>
    </location>
</feature>
<feature type="signal peptide" evidence="2">
    <location>
        <begin position="1"/>
        <end position="21"/>
    </location>
</feature>
<feature type="compositionally biased region" description="Basic and acidic residues" evidence="1">
    <location>
        <begin position="442"/>
        <end position="459"/>
    </location>
</feature>
<sequence length="480" mass="51145">MTPPRHVLALTSALVLSLSLAACSSDSEPEAKPKPSATATSTPKPIDVSIGVWGTDAEITAWKDVLATRDEKNPTVKTELVTWKDSDAARAQVESGDLPDVFMVTRNDLGTVLENQAAVPASELLDERGVDFGDLFSRDALMAMSAQGELQCMPWSIQTDVLYVNTDLVDFDAMREQGLSVAGTKDAWGLDNFAAAAAFASRPDTRTAGVQVDATVEALAPFLLSGGANIFDDDANPTSLNFSDDTSREALRQTLAILRDASLTPTDKQLAKYSPLELFKRGKLGMIAGDRTLVPELREVEGLNFDVKPYPRLSQIRTSGDVVGLCISAESEFPALAASLIADVVADGPTGQIAEAGAMTPANLAVAGSQRFLQRDLMPSRSRVFTSTLRGTWFRPTSVDWDGLEAAVDPILERLLNEPGEIDLNAYTTEIDEASRAFFTAEAEKKAAEEAAEQAEKDGATTSPSVSPSATPSASTAPQN</sequence>
<evidence type="ECO:0000313" key="4">
    <source>
        <dbReference type="Proteomes" id="UP001596098"/>
    </source>
</evidence>
<proteinExistence type="predicted"/>
<evidence type="ECO:0008006" key="5">
    <source>
        <dbReference type="Google" id="ProtNLM"/>
    </source>
</evidence>
<protein>
    <recommendedName>
        <fullName evidence="5">Extracellular solute-binding protein</fullName>
    </recommendedName>
</protein>
<keyword evidence="4" id="KW-1185">Reference proteome</keyword>